<sequence>MRGASRDEDGDSFGCLLQRGDSWSSGGSVTWFLLVEEDDVSRELRGSFTMVRSVCGRFGHVAGIKMNWMKEVEVEGVRLRKGRKSAQKKNRCHRSAPFAPLSANLVDGYIVSRLSGIVEGKFKYHSYR</sequence>
<protein>
    <submittedName>
        <fullName evidence="1">Uncharacterized protein</fullName>
    </submittedName>
</protein>
<dbReference type="Proteomes" id="UP000053144">
    <property type="component" value="Chromosome 4"/>
</dbReference>
<gene>
    <name evidence="1" type="ORF">LR48_Vigan04g130300</name>
</gene>
<dbReference type="Gramene" id="KOM41105">
    <property type="protein sequence ID" value="KOM41105"/>
    <property type="gene ID" value="LR48_Vigan04g130300"/>
</dbReference>
<name>A0A0L9UDV6_PHAAN</name>
<evidence type="ECO:0000313" key="1">
    <source>
        <dbReference type="EMBL" id="KOM41105.1"/>
    </source>
</evidence>
<reference evidence="2" key="1">
    <citation type="journal article" date="2015" name="Proc. Natl. Acad. Sci. U.S.A.">
        <title>Genome sequencing of adzuki bean (Vigna angularis) provides insight into high starch and low fat accumulation and domestication.</title>
        <authorList>
            <person name="Yang K."/>
            <person name="Tian Z."/>
            <person name="Chen C."/>
            <person name="Luo L."/>
            <person name="Zhao B."/>
            <person name="Wang Z."/>
            <person name="Yu L."/>
            <person name="Li Y."/>
            <person name="Sun Y."/>
            <person name="Li W."/>
            <person name="Chen Y."/>
            <person name="Li Y."/>
            <person name="Zhang Y."/>
            <person name="Ai D."/>
            <person name="Zhao J."/>
            <person name="Shang C."/>
            <person name="Ma Y."/>
            <person name="Wu B."/>
            <person name="Wang M."/>
            <person name="Gao L."/>
            <person name="Sun D."/>
            <person name="Zhang P."/>
            <person name="Guo F."/>
            <person name="Wang W."/>
            <person name="Li Y."/>
            <person name="Wang J."/>
            <person name="Varshney R.K."/>
            <person name="Wang J."/>
            <person name="Ling H.Q."/>
            <person name="Wan P."/>
        </authorList>
    </citation>
    <scope>NUCLEOTIDE SEQUENCE</scope>
    <source>
        <strain evidence="2">cv. Jingnong 6</strain>
    </source>
</reference>
<proteinExistence type="predicted"/>
<dbReference type="AlphaFoldDB" id="A0A0L9UDV6"/>
<organism evidence="1 2">
    <name type="scientific">Phaseolus angularis</name>
    <name type="common">Azuki bean</name>
    <name type="synonym">Vigna angularis</name>
    <dbReference type="NCBI Taxonomy" id="3914"/>
    <lineage>
        <taxon>Eukaryota</taxon>
        <taxon>Viridiplantae</taxon>
        <taxon>Streptophyta</taxon>
        <taxon>Embryophyta</taxon>
        <taxon>Tracheophyta</taxon>
        <taxon>Spermatophyta</taxon>
        <taxon>Magnoliopsida</taxon>
        <taxon>eudicotyledons</taxon>
        <taxon>Gunneridae</taxon>
        <taxon>Pentapetalae</taxon>
        <taxon>rosids</taxon>
        <taxon>fabids</taxon>
        <taxon>Fabales</taxon>
        <taxon>Fabaceae</taxon>
        <taxon>Papilionoideae</taxon>
        <taxon>50 kb inversion clade</taxon>
        <taxon>NPAAA clade</taxon>
        <taxon>indigoferoid/millettioid clade</taxon>
        <taxon>Phaseoleae</taxon>
        <taxon>Vigna</taxon>
    </lineage>
</organism>
<evidence type="ECO:0000313" key="2">
    <source>
        <dbReference type="Proteomes" id="UP000053144"/>
    </source>
</evidence>
<dbReference type="EMBL" id="CM003374">
    <property type="protein sequence ID" value="KOM41105.1"/>
    <property type="molecule type" value="Genomic_DNA"/>
</dbReference>
<accession>A0A0L9UDV6</accession>